<dbReference type="InterPro" id="IPR027434">
    <property type="entry name" value="Homing_endonucl"/>
</dbReference>
<gene>
    <name evidence="2" type="ORF">COS54_02625</name>
</gene>
<comment type="caution">
    <text evidence="2">The sequence shown here is derived from an EMBL/GenBank/DDBJ whole genome shotgun (WGS) entry which is preliminary data.</text>
</comment>
<dbReference type="EMBL" id="PEVC01000047">
    <property type="protein sequence ID" value="PIV00645.1"/>
    <property type="molecule type" value="Genomic_DNA"/>
</dbReference>
<dbReference type="SUPFAM" id="SSF55608">
    <property type="entry name" value="Homing endonucleases"/>
    <property type="match status" value="1"/>
</dbReference>
<name>A0A2M7BC12_9BACT</name>
<proteinExistence type="predicted"/>
<reference evidence="3" key="1">
    <citation type="submission" date="2017-09" db="EMBL/GenBank/DDBJ databases">
        <title>Depth-based differentiation of microbial function through sediment-hosted aquifers and enrichment of novel symbionts in the deep terrestrial subsurface.</title>
        <authorList>
            <person name="Probst A.J."/>
            <person name="Ladd B."/>
            <person name="Jarett J.K."/>
            <person name="Geller-Mcgrath D.E."/>
            <person name="Sieber C.M.K."/>
            <person name="Emerson J.B."/>
            <person name="Anantharaman K."/>
            <person name="Thomas B.C."/>
            <person name="Malmstrom R."/>
            <person name="Stieglmeier M."/>
            <person name="Klingl A."/>
            <person name="Woyke T."/>
            <person name="Ryan C.M."/>
            <person name="Banfield J.F."/>
        </authorList>
    </citation>
    <scope>NUCLEOTIDE SEQUENCE [LARGE SCALE GENOMIC DNA]</scope>
</reference>
<dbReference type="PANTHER" id="PTHR36181">
    <property type="entry name" value="INTRON-ENCODED ENDONUCLEASE AI3-RELATED"/>
    <property type="match status" value="1"/>
</dbReference>
<feature type="domain" description="Homing endonuclease LAGLIDADG" evidence="1">
    <location>
        <begin position="53"/>
        <end position="152"/>
    </location>
</feature>
<protein>
    <recommendedName>
        <fullName evidence="1">Homing endonuclease LAGLIDADG domain-containing protein</fullName>
    </recommendedName>
</protein>
<dbReference type="InterPro" id="IPR051289">
    <property type="entry name" value="LAGLIDADG_Endonuclease"/>
</dbReference>
<dbReference type="GO" id="GO:0004519">
    <property type="term" value="F:endonuclease activity"/>
    <property type="evidence" value="ECO:0007669"/>
    <property type="project" value="InterPro"/>
</dbReference>
<sequence>MAICWKTCIVVPPLAGRTIEVSGVTRPDYDIIGTVKKRPGQIISRKDRLAYYLAGFVDGEGSFNVSLRKKPDYAIKWQVVLSFNVSQKDITVLEILRKTLNCGIIKTRKSDGLHLYEVTSIQDINQKIIPYFSHIGFISNTKIVNFKIFAEIANLVNEGKHRKMDTLREILVLREKLNLGKGRKRKYSIKDIFQ</sequence>
<accession>A0A2M7BC12</accession>
<dbReference type="Pfam" id="PF00961">
    <property type="entry name" value="LAGLIDADG_1"/>
    <property type="match status" value="1"/>
</dbReference>
<evidence type="ECO:0000313" key="3">
    <source>
        <dbReference type="Proteomes" id="UP000229631"/>
    </source>
</evidence>
<dbReference type="InterPro" id="IPR004860">
    <property type="entry name" value="LAGLIDADG_dom"/>
</dbReference>
<organism evidence="2 3">
    <name type="scientific">Candidatus Shapirobacteria bacterium CG03_land_8_20_14_0_80_39_12</name>
    <dbReference type="NCBI Taxonomy" id="1974879"/>
    <lineage>
        <taxon>Bacteria</taxon>
        <taxon>Candidatus Shapironibacteriota</taxon>
    </lineage>
</organism>
<dbReference type="Gene3D" id="3.10.28.10">
    <property type="entry name" value="Homing endonucleases"/>
    <property type="match status" value="1"/>
</dbReference>
<dbReference type="Proteomes" id="UP000229631">
    <property type="component" value="Unassembled WGS sequence"/>
</dbReference>
<dbReference type="AlphaFoldDB" id="A0A2M7BC12"/>
<dbReference type="PANTHER" id="PTHR36181:SF2">
    <property type="entry name" value="INTRON-ENCODED ENDONUCLEASE AI3-RELATED"/>
    <property type="match status" value="1"/>
</dbReference>
<evidence type="ECO:0000313" key="2">
    <source>
        <dbReference type="EMBL" id="PIV00645.1"/>
    </source>
</evidence>
<evidence type="ECO:0000259" key="1">
    <source>
        <dbReference type="Pfam" id="PF00961"/>
    </source>
</evidence>